<organism evidence="2 3">
    <name type="scientific">Botryotinia fuckeliana (strain T4)</name>
    <name type="common">Noble rot fungus</name>
    <name type="synonym">Botrytis cinerea</name>
    <dbReference type="NCBI Taxonomy" id="999810"/>
    <lineage>
        <taxon>Eukaryota</taxon>
        <taxon>Fungi</taxon>
        <taxon>Dikarya</taxon>
        <taxon>Ascomycota</taxon>
        <taxon>Pezizomycotina</taxon>
        <taxon>Leotiomycetes</taxon>
        <taxon>Helotiales</taxon>
        <taxon>Sclerotiniaceae</taxon>
        <taxon>Botrytis</taxon>
    </lineage>
</organism>
<dbReference type="HOGENOM" id="CLU_3086996_0_0_1"/>
<accession>G2YH70</accession>
<evidence type="ECO:0000256" key="1">
    <source>
        <dbReference type="SAM" id="SignalP"/>
    </source>
</evidence>
<dbReference type="InParanoid" id="G2YH70"/>
<dbReference type="EMBL" id="FQ790332">
    <property type="protein sequence ID" value="CCD51104.1"/>
    <property type="molecule type" value="Genomic_DNA"/>
</dbReference>
<dbReference type="AlphaFoldDB" id="G2YH70"/>
<dbReference type="Proteomes" id="UP000008177">
    <property type="component" value="Unplaced contigs"/>
</dbReference>
<feature type="signal peptide" evidence="1">
    <location>
        <begin position="1"/>
        <end position="25"/>
    </location>
</feature>
<reference evidence="3" key="1">
    <citation type="journal article" date="2011" name="PLoS Genet.">
        <title>Genomic analysis of the necrotrophic fungal pathogens Sclerotinia sclerotiorum and Botrytis cinerea.</title>
        <authorList>
            <person name="Amselem J."/>
            <person name="Cuomo C.A."/>
            <person name="van Kan J.A."/>
            <person name="Viaud M."/>
            <person name="Benito E.P."/>
            <person name="Couloux A."/>
            <person name="Coutinho P.M."/>
            <person name="de Vries R.P."/>
            <person name="Dyer P.S."/>
            <person name="Fillinger S."/>
            <person name="Fournier E."/>
            <person name="Gout L."/>
            <person name="Hahn M."/>
            <person name="Kohn L."/>
            <person name="Lapalu N."/>
            <person name="Plummer K.M."/>
            <person name="Pradier J.M."/>
            <person name="Quevillon E."/>
            <person name="Sharon A."/>
            <person name="Simon A."/>
            <person name="ten Have A."/>
            <person name="Tudzynski B."/>
            <person name="Tudzynski P."/>
            <person name="Wincker P."/>
            <person name="Andrew M."/>
            <person name="Anthouard V."/>
            <person name="Beever R.E."/>
            <person name="Beffa R."/>
            <person name="Benoit I."/>
            <person name="Bouzid O."/>
            <person name="Brault B."/>
            <person name="Chen Z."/>
            <person name="Choquer M."/>
            <person name="Collemare J."/>
            <person name="Cotton P."/>
            <person name="Danchin E.G."/>
            <person name="Da Silva C."/>
            <person name="Gautier A."/>
            <person name="Giraud C."/>
            <person name="Giraud T."/>
            <person name="Gonzalez C."/>
            <person name="Grossetete S."/>
            <person name="Guldener U."/>
            <person name="Henrissat B."/>
            <person name="Howlett B.J."/>
            <person name="Kodira C."/>
            <person name="Kretschmer M."/>
            <person name="Lappartient A."/>
            <person name="Leroch M."/>
            <person name="Levis C."/>
            <person name="Mauceli E."/>
            <person name="Neuveglise C."/>
            <person name="Oeser B."/>
            <person name="Pearson M."/>
            <person name="Poulain J."/>
            <person name="Poussereau N."/>
            <person name="Quesneville H."/>
            <person name="Rascle C."/>
            <person name="Schumacher J."/>
            <person name="Segurens B."/>
            <person name="Sexton A."/>
            <person name="Silva E."/>
            <person name="Sirven C."/>
            <person name="Soanes D.M."/>
            <person name="Talbot N.J."/>
            <person name="Templeton M."/>
            <person name="Yandava C."/>
            <person name="Yarden O."/>
            <person name="Zeng Q."/>
            <person name="Rollins J.A."/>
            <person name="Lebrun M.H."/>
            <person name="Dickman M."/>
        </authorList>
    </citation>
    <scope>NUCLEOTIDE SEQUENCE [LARGE SCALE GENOMIC DNA]</scope>
    <source>
        <strain evidence="3">T4</strain>
    </source>
</reference>
<evidence type="ECO:0000313" key="2">
    <source>
        <dbReference type="EMBL" id="CCD51104.1"/>
    </source>
</evidence>
<keyword evidence="1" id="KW-0732">Signal</keyword>
<gene>
    <name evidence="2" type="ORF">BofuT4_uP023720.1</name>
</gene>
<feature type="chain" id="PRO_5003440736" evidence="1">
    <location>
        <begin position="26"/>
        <end position="52"/>
    </location>
</feature>
<evidence type="ECO:0000313" key="3">
    <source>
        <dbReference type="Proteomes" id="UP000008177"/>
    </source>
</evidence>
<name>G2YH70_BOTF4</name>
<proteinExistence type="predicted"/>
<protein>
    <submittedName>
        <fullName evidence="2">Uncharacterized protein</fullName>
    </submittedName>
</protein>
<sequence>MTSSRWTLILILNACCIANVAFGTAEKPSIANRDMRYWKVKDALLIVPQKTA</sequence>